<dbReference type="AlphaFoldDB" id="A0A1F5K579"/>
<evidence type="ECO:0000313" key="2">
    <source>
        <dbReference type="EMBL" id="OGE36123.1"/>
    </source>
</evidence>
<accession>A0A1F5K579</accession>
<evidence type="ECO:0000256" key="1">
    <source>
        <dbReference type="SAM" id="Phobius"/>
    </source>
</evidence>
<comment type="caution">
    <text evidence="2">The sequence shown here is derived from an EMBL/GenBank/DDBJ whole genome shotgun (WGS) entry which is preliminary data.</text>
</comment>
<reference evidence="2 3" key="1">
    <citation type="journal article" date="2016" name="Nat. Commun.">
        <title>Thousands of microbial genomes shed light on interconnected biogeochemical processes in an aquifer system.</title>
        <authorList>
            <person name="Anantharaman K."/>
            <person name="Brown C.T."/>
            <person name="Hug L.A."/>
            <person name="Sharon I."/>
            <person name="Castelle C.J."/>
            <person name="Probst A.J."/>
            <person name="Thomas B.C."/>
            <person name="Singh A."/>
            <person name="Wilkins M.J."/>
            <person name="Karaoz U."/>
            <person name="Brodie E.L."/>
            <person name="Williams K.H."/>
            <person name="Hubbard S.S."/>
            <person name="Banfield J.F."/>
        </authorList>
    </citation>
    <scope>NUCLEOTIDE SEQUENCE [LARGE SCALE GENOMIC DNA]</scope>
</reference>
<keyword evidence="1" id="KW-0472">Membrane</keyword>
<dbReference type="Proteomes" id="UP000176405">
    <property type="component" value="Unassembled WGS sequence"/>
</dbReference>
<keyword evidence="1" id="KW-0812">Transmembrane</keyword>
<sequence length="212" mass="22548">MDPNLPPATPTPQPQPGQTFKPSLLLIAVVVLVLTLTALVGYYMIQKKAPTPPETSSGSGRELVFARRLLPPVLAAEITSQNGPFTCPAPSPFCKNGAYKESSLSGKLAQDTPLRASFDGILTGSSALHPIENGKGEEFNLAILTNPNRGLEAMYYFKGEIGPEKEVKEGEIIATISGQPINFMGGNSFVFTLIQATEKGGLQKLLSGADFK</sequence>
<evidence type="ECO:0000313" key="3">
    <source>
        <dbReference type="Proteomes" id="UP000176405"/>
    </source>
</evidence>
<keyword evidence="1" id="KW-1133">Transmembrane helix</keyword>
<dbReference type="STRING" id="1797780.A3E45_02330"/>
<name>A0A1F5K579_9BACT</name>
<feature type="transmembrane region" description="Helical" evidence="1">
    <location>
        <begin position="24"/>
        <end position="45"/>
    </location>
</feature>
<organism evidence="2 3">
    <name type="scientific">Candidatus Daviesbacteria bacterium RIFCSPHIGHO2_12_FULL_43_11</name>
    <dbReference type="NCBI Taxonomy" id="1797780"/>
    <lineage>
        <taxon>Bacteria</taxon>
        <taxon>Candidatus Daviesiibacteriota</taxon>
    </lineage>
</organism>
<protein>
    <recommendedName>
        <fullName evidence="4">Peptidase M23 domain-containing protein</fullName>
    </recommendedName>
</protein>
<proteinExistence type="predicted"/>
<dbReference type="EMBL" id="MFDH01000016">
    <property type="protein sequence ID" value="OGE36123.1"/>
    <property type="molecule type" value="Genomic_DNA"/>
</dbReference>
<gene>
    <name evidence="2" type="ORF">A3E45_02330</name>
</gene>
<evidence type="ECO:0008006" key="4">
    <source>
        <dbReference type="Google" id="ProtNLM"/>
    </source>
</evidence>